<keyword evidence="3" id="KW-1185">Reference proteome</keyword>
<evidence type="ECO:0000256" key="1">
    <source>
        <dbReference type="SAM" id="SignalP"/>
    </source>
</evidence>
<dbReference type="AlphaFoldDB" id="A0A1J1HNX2"/>
<protein>
    <submittedName>
        <fullName evidence="2">CLUMA_CG003368, isoform A</fullName>
    </submittedName>
</protein>
<keyword evidence="1" id="KW-0732">Signal</keyword>
<reference evidence="2 3" key="1">
    <citation type="submission" date="2015-04" db="EMBL/GenBank/DDBJ databases">
        <authorList>
            <person name="Syromyatnikov M.Y."/>
            <person name="Popov V.N."/>
        </authorList>
    </citation>
    <scope>NUCLEOTIDE SEQUENCE [LARGE SCALE GENOMIC DNA]</scope>
</reference>
<evidence type="ECO:0000313" key="3">
    <source>
        <dbReference type="Proteomes" id="UP000183832"/>
    </source>
</evidence>
<evidence type="ECO:0000313" key="2">
    <source>
        <dbReference type="EMBL" id="CRK89651.1"/>
    </source>
</evidence>
<name>A0A1J1HNX2_9DIPT</name>
<feature type="signal peptide" evidence="1">
    <location>
        <begin position="1"/>
        <end position="22"/>
    </location>
</feature>
<dbReference type="Proteomes" id="UP000183832">
    <property type="component" value="Unassembled WGS sequence"/>
</dbReference>
<sequence>MFFKTIILSIVLVSLAVRETSGGGSSTAPPSDSSPVSSSCEYIDIAYIRDKVEKLYEIFGNIQTNIDETSDMISGSVTSSENIGQLVYDHLEIVQQLFLEFLNKLQELYDEVEGWTPCNPDEVRDAVPVFNIRIIFVAFIIEVQTWAQENSPDMAPQITEITAKLGSELKDIPEAA</sequence>
<accession>A0A1J1HNX2</accession>
<proteinExistence type="predicted"/>
<organism evidence="2 3">
    <name type="scientific">Clunio marinus</name>
    <dbReference type="NCBI Taxonomy" id="568069"/>
    <lineage>
        <taxon>Eukaryota</taxon>
        <taxon>Metazoa</taxon>
        <taxon>Ecdysozoa</taxon>
        <taxon>Arthropoda</taxon>
        <taxon>Hexapoda</taxon>
        <taxon>Insecta</taxon>
        <taxon>Pterygota</taxon>
        <taxon>Neoptera</taxon>
        <taxon>Endopterygota</taxon>
        <taxon>Diptera</taxon>
        <taxon>Nematocera</taxon>
        <taxon>Chironomoidea</taxon>
        <taxon>Chironomidae</taxon>
        <taxon>Clunio</taxon>
    </lineage>
</organism>
<gene>
    <name evidence="2" type="ORF">CLUMA_CG003368</name>
</gene>
<feature type="chain" id="PRO_5012972621" evidence="1">
    <location>
        <begin position="23"/>
        <end position="176"/>
    </location>
</feature>
<dbReference type="EMBL" id="CVRI01000014">
    <property type="protein sequence ID" value="CRK89651.1"/>
    <property type="molecule type" value="Genomic_DNA"/>
</dbReference>